<evidence type="ECO:0000313" key="2">
    <source>
        <dbReference type="EMBL" id="OWA51778.1"/>
    </source>
</evidence>
<organism evidence="2 3">
    <name type="scientific">Hypsibius exemplaris</name>
    <name type="common">Freshwater tardigrade</name>
    <dbReference type="NCBI Taxonomy" id="2072580"/>
    <lineage>
        <taxon>Eukaryota</taxon>
        <taxon>Metazoa</taxon>
        <taxon>Ecdysozoa</taxon>
        <taxon>Tardigrada</taxon>
        <taxon>Eutardigrada</taxon>
        <taxon>Parachela</taxon>
        <taxon>Hypsibioidea</taxon>
        <taxon>Hypsibiidae</taxon>
        <taxon>Hypsibius</taxon>
    </lineage>
</organism>
<name>A0A9X6NEY3_HYPEX</name>
<evidence type="ECO:0000313" key="3">
    <source>
        <dbReference type="Proteomes" id="UP000192578"/>
    </source>
</evidence>
<dbReference type="EMBL" id="MTYJ01000239">
    <property type="protein sequence ID" value="OWA51778.1"/>
    <property type="molecule type" value="Genomic_DNA"/>
</dbReference>
<reference evidence="3" key="1">
    <citation type="submission" date="2017-01" db="EMBL/GenBank/DDBJ databases">
        <title>Comparative genomics of anhydrobiosis in the tardigrade Hypsibius dujardini.</title>
        <authorList>
            <person name="Yoshida Y."/>
            <person name="Koutsovoulos G."/>
            <person name="Laetsch D."/>
            <person name="Stevens L."/>
            <person name="Kumar S."/>
            <person name="Horikawa D."/>
            <person name="Ishino K."/>
            <person name="Komine S."/>
            <person name="Tomita M."/>
            <person name="Blaxter M."/>
            <person name="Arakawa K."/>
        </authorList>
    </citation>
    <scope>NUCLEOTIDE SEQUENCE [LARGE SCALE GENOMIC DNA]</scope>
    <source>
        <strain evidence="3">Z151</strain>
    </source>
</reference>
<dbReference type="Proteomes" id="UP000192578">
    <property type="component" value="Unassembled WGS sequence"/>
</dbReference>
<accession>A0A9X6NEY3</accession>
<feature type="region of interest" description="Disordered" evidence="1">
    <location>
        <begin position="27"/>
        <end position="51"/>
    </location>
</feature>
<evidence type="ECO:0000256" key="1">
    <source>
        <dbReference type="SAM" id="MobiDB-lite"/>
    </source>
</evidence>
<comment type="caution">
    <text evidence="2">The sequence shown here is derived from an EMBL/GenBank/DDBJ whole genome shotgun (WGS) entry which is preliminary data.</text>
</comment>
<proteinExistence type="predicted"/>
<protein>
    <submittedName>
        <fullName evidence="2">Uncharacterized protein</fullName>
    </submittedName>
</protein>
<gene>
    <name evidence="2" type="ORF">BV898_16245</name>
</gene>
<keyword evidence="3" id="KW-1185">Reference proteome</keyword>
<sequence length="93" mass="10269">MNIVIITELGVVHSKSHTVTWMTKSPSLHSSAGYHTDEYEDNSPTNDPARPATIHGICEIHETLKGLQYTFLGSPKKFSESIIKSEIKSATLN</sequence>
<dbReference type="AlphaFoldDB" id="A0A9X6NEY3"/>